<reference evidence="2" key="1">
    <citation type="submission" date="2021-04" db="EMBL/GenBank/DDBJ databases">
        <authorList>
            <person name="Tunstrom K."/>
        </authorList>
    </citation>
    <scope>NUCLEOTIDE SEQUENCE</scope>
</reference>
<dbReference type="InterPro" id="IPR057251">
    <property type="entry name" value="FP_C"/>
</dbReference>
<dbReference type="OrthoDB" id="7479742at2759"/>
<evidence type="ECO:0000313" key="2">
    <source>
        <dbReference type="EMBL" id="CAG4987769.1"/>
    </source>
</evidence>
<feature type="domain" description="FP protein C-terminal" evidence="1">
    <location>
        <begin position="64"/>
        <end position="101"/>
    </location>
</feature>
<dbReference type="AlphaFoldDB" id="A0A8S3WY45"/>
<gene>
    <name evidence="2" type="ORF">PAPOLLO_LOCUS11503</name>
</gene>
<comment type="caution">
    <text evidence="2">The sequence shown here is derived from an EMBL/GenBank/DDBJ whole genome shotgun (WGS) entry which is preliminary data.</text>
</comment>
<protein>
    <submittedName>
        <fullName evidence="2">(apollo) hypothetical protein</fullName>
    </submittedName>
</protein>
<dbReference type="EMBL" id="CAJQZP010000845">
    <property type="protein sequence ID" value="CAG4987769.1"/>
    <property type="molecule type" value="Genomic_DNA"/>
</dbReference>
<proteinExistence type="predicted"/>
<name>A0A8S3WY45_PARAO</name>
<sequence length="108" mass="12420">MNPASDRPRNIIATLHSEHHHDSIISAVRRFNKANELCLLNSCHMCLVGEKYNIYASEHPCKAVYAAARRRTKINHYKFVWVKYGLVYVRKNEESPAILIRDTIKAAA</sequence>
<accession>A0A8S3WY45</accession>
<dbReference type="Proteomes" id="UP000691718">
    <property type="component" value="Unassembled WGS sequence"/>
</dbReference>
<keyword evidence="3" id="KW-1185">Reference proteome</keyword>
<dbReference type="Pfam" id="PF25298">
    <property type="entry name" value="Baculo_FP_2nd"/>
    <property type="match status" value="1"/>
</dbReference>
<organism evidence="2 3">
    <name type="scientific">Parnassius apollo</name>
    <name type="common">Apollo butterfly</name>
    <name type="synonym">Papilio apollo</name>
    <dbReference type="NCBI Taxonomy" id="110799"/>
    <lineage>
        <taxon>Eukaryota</taxon>
        <taxon>Metazoa</taxon>
        <taxon>Ecdysozoa</taxon>
        <taxon>Arthropoda</taxon>
        <taxon>Hexapoda</taxon>
        <taxon>Insecta</taxon>
        <taxon>Pterygota</taxon>
        <taxon>Neoptera</taxon>
        <taxon>Endopterygota</taxon>
        <taxon>Lepidoptera</taxon>
        <taxon>Glossata</taxon>
        <taxon>Ditrysia</taxon>
        <taxon>Papilionoidea</taxon>
        <taxon>Papilionidae</taxon>
        <taxon>Parnassiinae</taxon>
        <taxon>Parnassini</taxon>
        <taxon>Parnassius</taxon>
        <taxon>Parnassius</taxon>
    </lineage>
</organism>
<evidence type="ECO:0000313" key="3">
    <source>
        <dbReference type="Proteomes" id="UP000691718"/>
    </source>
</evidence>
<evidence type="ECO:0000259" key="1">
    <source>
        <dbReference type="Pfam" id="PF25298"/>
    </source>
</evidence>